<protein>
    <submittedName>
        <fullName evidence="1">Four helix bundle protein</fullName>
    </submittedName>
</protein>
<keyword evidence="2" id="KW-1185">Reference proteome</keyword>
<name>A0A2K9PYA6_9FLAO</name>
<proteinExistence type="predicted"/>
<accession>A0A2K9PYA6</accession>
<dbReference type="Pfam" id="PF05635">
    <property type="entry name" value="23S_rRNA_IVP"/>
    <property type="match status" value="1"/>
</dbReference>
<dbReference type="KEGG" id="fek:C1H87_02405"/>
<dbReference type="PANTHER" id="PTHR38471:SF2">
    <property type="entry name" value="FOUR HELIX BUNDLE PROTEIN"/>
    <property type="match status" value="1"/>
</dbReference>
<evidence type="ECO:0000313" key="1">
    <source>
        <dbReference type="EMBL" id="AUP81507.1"/>
    </source>
</evidence>
<dbReference type="SUPFAM" id="SSF158446">
    <property type="entry name" value="IVS-encoded protein-like"/>
    <property type="match status" value="1"/>
</dbReference>
<dbReference type="InterPro" id="IPR012657">
    <property type="entry name" value="23S_rRNA-intervening_sequence"/>
</dbReference>
<evidence type="ECO:0000313" key="2">
    <source>
        <dbReference type="Proteomes" id="UP000235826"/>
    </source>
</evidence>
<reference evidence="1 2" key="1">
    <citation type="submission" date="2018-01" db="EMBL/GenBank/DDBJ databases">
        <title>Complete genome sequence of Flavivirga eckloniae ECD14 isolated from seaweed Ecklonia cava.</title>
        <authorList>
            <person name="Lee J.H."/>
            <person name="Baik K.S."/>
            <person name="Seong C.N."/>
        </authorList>
    </citation>
    <scope>NUCLEOTIDE SEQUENCE [LARGE SCALE GENOMIC DNA]</scope>
    <source>
        <strain evidence="1 2">ECD14</strain>
    </source>
</reference>
<dbReference type="OrthoDB" id="9811959at2"/>
<organism evidence="1 2">
    <name type="scientific">Flavivirga eckloniae</name>
    <dbReference type="NCBI Taxonomy" id="1803846"/>
    <lineage>
        <taxon>Bacteria</taxon>
        <taxon>Pseudomonadati</taxon>
        <taxon>Bacteroidota</taxon>
        <taxon>Flavobacteriia</taxon>
        <taxon>Flavobacteriales</taxon>
        <taxon>Flavobacteriaceae</taxon>
        <taxon>Flavivirga</taxon>
    </lineage>
</organism>
<dbReference type="InterPro" id="IPR036583">
    <property type="entry name" value="23S_rRNA_IVS_sf"/>
</dbReference>
<sequence>MAYTFSFEKLNVWVDSKELVKLIYSETKNFPSEEKFGLTNQLRRASVSIASNIAEGTSRNTNKDKAHFTTIAFSSLMEVLNQIIIAKELNFIDENNYQTIRVEIEKISNKLNALRKSQLNN</sequence>
<dbReference type="EMBL" id="CP025791">
    <property type="protein sequence ID" value="AUP81507.1"/>
    <property type="molecule type" value="Genomic_DNA"/>
</dbReference>
<gene>
    <name evidence="1" type="ORF">C1H87_02405</name>
</gene>
<dbReference type="PANTHER" id="PTHR38471">
    <property type="entry name" value="FOUR HELIX BUNDLE PROTEIN"/>
    <property type="match status" value="1"/>
</dbReference>
<dbReference type="CDD" id="cd16377">
    <property type="entry name" value="23S_rRNA_IVP_like"/>
    <property type="match status" value="1"/>
</dbReference>
<dbReference type="RefSeq" id="WP_102758149.1">
    <property type="nucleotide sequence ID" value="NZ_CP025791.1"/>
</dbReference>
<dbReference type="NCBIfam" id="TIGR02436">
    <property type="entry name" value="four helix bundle protein"/>
    <property type="match status" value="1"/>
</dbReference>
<dbReference type="Proteomes" id="UP000235826">
    <property type="component" value="Chromosome"/>
</dbReference>
<dbReference type="AlphaFoldDB" id="A0A2K9PYA6"/>
<dbReference type="Gene3D" id="1.20.1440.60">
    <property type="entry name" value="23S rRNA-intervening sequence"/>
    <property type="match status" value="1"/>
</dbReference>